<accession>A0A4P8IV59</accession>
<sequence>MASGGMNATAKRRIIALERSTARRRRLDESLRAALAAQRDEHTALEAARDAKARQVEHEAGVLQHYEDRIDALMTGTEAFSLNDLNGCRTYADIVAERLRASEAHLAQAEHAVQASLDAIAKTQRDIALNLGRIDLCDDRVRQIHRQQEEAAAIAGDDEAEEIALARRFQDRRANA</sequence>
<keyword evidence="2" id="KW-1185">Reference proteome</keyword>
<evidence type="ECO:0000313" key="2">
    <source>
        <dbReference type="Proteomes" id="UP000298656"/>
    </source>
</evidence>
<dbReference type="InterPro" id="IPR013392">
    <property type="entry name" value="T3SS_HrpB7"/>
</dbReference>
<reference evidence="1 2" key="1">
    <citation type="submission" date="2019-05" db="EMBL/GenBank/DDBJ databases">
        <title>Burkholderia sp. DHOD12, isolated from subtropical forest soil.</title>
        <authorList>
            <person name="Gao Z.-H."/>
            <person name="Qiu L.-H."/>
        </authorList>
    </citation>
    <scope>NUCLEOTIDE SEQUENCE [LARGE SCALE GENOMIC DNA]</scope>
    <source>
        <strain evidence="1 2">DHOD12</strain>
    </source>
</reference>
<dbReference type="Pfam" id="PF09486">
    <property type="entry name" value="HrpB7"/>
    <property type="match status" value="1"/>
</dbReference>
<dbReference type="Proteomes" id="UP000298656">
    <property type="component" value="Chromosome 2"/>
</dbReference>
<dbReference type="AlphaFoldDB" id="A0A4P8IV59"/>
<dbReference type="KEGG" id="tvl:FAZ95_24300"/>
<evidence type="ECO:0000313" key="1">
    <source>
        <dbReference type="EMBL" id="QCP52306.1"/>
    </source>
</evidence>
<name>A0A4P8IV59_9BURK</name>
<dbReference type="OrthoDB" id="9097165at2"/>
<gene>
    <name evidence="1" type="ORF">FAZ95_24300</name>
</gene>
<protein>
    <submittedName>
        <fullName evidence="1">Type III secretion protein HrpB7</fullName>
    </submittedName>
</protein>
<proteinExistence type="predicted"/>
<dbReference type="EMBL" id="CP040078">
    <property type="protein sequence ID" value="QCP52306.1"/>
    <property type="molecule type" value="Genomic_DNA"/>
</dbReference>
<organism evidence="1 2">
    <name type="scientific">Trinickia violacea</name>
    <dbReference type="NCBI Taxonomy" id="2571746"/>
    <lineage>
        <taxon>Bacteria</taxon>
        <taxon>Pseudomonadati</taxon>
        <taxon>Pseudomonadota</taxon>
        <taxon>Betaproteobacteria</taxon>
        <taxon>Burkholderiales</taxon>
        <taxon>Burkholderiaceae</taxon>
        <taxon>Trinickia</taxon>
    </lineage>
</organism>